<evidence type="ECO:0000256" key="2">
    <source>
        <dbReference type="ARBA" id="ARBA00022438"/>
    </source>
</evidence>
<evidence type="ECO:0000256" key="4">
    <source>
        <dbReference type="ARBA" id="ARBA00022723"/>
    </source>
</evidence>
<dbReference type="PANTHER" id="PTHR32481:SF0">
    <property type="entry name" value="AMINOPEPTIDASE YPDE-RELATED"/>
    <property type="match status" value="1"/>
</dbReference>
<evidence type="ECO:0000313" key="9">
    <source>
        <dbReference type="EMBL" id="ASK64372.1"/>
    </source>
</evidence>
<dbReference type="InterPro" id="IPR023367">
    <property type="entry name" value="Peptidase_M42_dom2"/>
</dbReference>
<proteinExistence type="inferred from homology"/>
<feature type="binding site" evidence="8">
    <location>
        <position position="208"/>
    </location>
    <ligand>
        <name>Zn(2+)</name>
        <dbReference type="ChEBI" id="CHEBI:29105"/>
        <label>2</label>
    </ligand>
</feature>
<dbReference type="PIRSF" id="PIRSF001123">
    <property type="entry name" value="PepA_GA"/>
    <property type="match status" value="1"/>
</dbReference>
<dbReference type="Gene3D" id="2.40.30.40">
    <property type="entry name" value="Peptidase M42, domain 2"/>
    <property type="match status" value="1"/>
</dbReference>
<dbReference type="Gene3D" id="3.40.630.10">
    <property type="entry name" value="Zn peptidases"/>
    <property type="match status" value="1"/>
</dbReference>
<keyword evidence="5" id="KW-0378">Hydrolase</keyword>
<accession>A0A220U8T3</accession>
<comment type="cofactor">
    <cofactor evidence="8">
        <name>a divalent metal cation</name>
        <dbReference type="ChEBI" id="CHEBI:60240"/>
    </cofactor>
    <text evidence="8">Binds 2 divalent metal cations per subunit.</text>
</comment>
<evidence type="ECO:0000313" key="10">
    <source>
        <dbReference type="Proteomes" id="UP000198312"/>
    </source>
</evidence>
<dbReference type="Pfam" id="PF05343">
    <property type="entry name" value="Peptidase_M42"/>
    <property type="match status" value="1"/>
</dbReference>
<keyword evidence="3" id="KW-0645">Protease</keyword>
<dbReference type="GO" id="GO:0046872">
    <property type="term" value="F:metal ion binding"/>
    <property type="evidence" value="ECO:0007669"/>
    <property type="project" value="UniProtKB-UniRule"/>
</dbReference>
<evidence type="ECO:0000256" key="7">
    <source>
        <dbReference type="PIRSR" id="PIRSR001123-1"/>
    </source>
</evidence>
<dbReference type="GO" id="GO:0004177">
    <property type="term" value="F:aminopeptidase activity"/>
    <property type="evidence" value="ECO:0007669"/>
    <property type="project" value="UniProtKB-UniRule"/>
</dbReference>
<comment type="similarity">
    <text evidence="1 6">Belongs to the peptidase M42 family.</text>
</comment>
<keyword evidence="10" id="KW-1185">Reference proteome</keyword>
<keyword evidence="4 8" id="KW-0479">Metal-binding</keyword>
<dbReference type="InterPro" id="IPR008007">
    <property type="entry name" value="Peptidase_M42"/>
</dbReference>
<dbReference type="Proteomes" id="UP000198312">
    <property type="component" value="Chromosome"/>
</dbReference>
<name>A0A220U8T3_9BACI</name>
<feature type="active site" description="Proton acceptor" evidence="7">
    <location>
        <position position="207"/>
    </location>
</feature>
<feature type="binding site" evidence="8">
    <location>
        <position position="230"/>
    </location>
    <ligand>
        <name>Zn(2+)</name>
        <dbReference type="ChEBI" id="CHEBI:29105"/>
        <label>1</label>
    </ligand>
</feature>
<evidence type="ECO:0000256" key="3">
    <source>
        <dbReference type="ARBA" id="ARBA00022670"/>
    </source>
</evidence>
<evidence type="ECO:0000256" key="6">
    <source>
        <dbReference type="PIRNR" id="PIRNR001123"/>
    </source>
</evidence>
<dbReference type="OrthoDB" id="9772053at2"/>
<dbReference type="GO" id="GO:0006508">
    <property type="term" value="P:proteolysis"/>
    <property type="evidence" value="ECO:0007669"/>
    <property type="project" value="UniProtKB-KW"/>
</dbReference>
<feature type="binding site" evidence="8">
    <location>
        <position position="175"/>
    </location>
    <ligand>
        <name>Zn(2+)</name>
        <dbReference type="ChEBI" id="CHEBI:29105"/>
        <label>2</label>
    </ligand>
</feature>
<evidence type="ECO:0000256" key="8">
    <source>
        <dbReference type="PIRSR" id="PIRSR001123-2"/>
    </source>
</evidence>
<dbReference type="SUPFAM" id="SSF101821">
    <property type="entry name" value="Aminopeptidase/glucanase lid domain"/>
    <property type="match status" value="1"/>
</dbReference>
<dbReference type="KEGG" id="vil:CFK37_10525"/>
<sequence>MDVLKDLTQAQSASGYENEVRRIMHRELDQVCSEILYDHTGSIFGKTEGNSSGPRVMLAGHMDEVGFMVTGINQDGFLRFTPLGGWWDQVLLAQRVTVITEKRKFTGVIGSKPPHLLKPEERNKVFPIREMYIDIGAHNKEQVEKWGIRVGDPVVPICPFEIMPDHDTVLAKALDNRIGCYMAVEAAKQLNTSHHPNTVFAGANVQEEVGLRGAQTSPYAVNPDIAIVLDVGVAQDTPGTSSDDVEHPALQKGPVVTFLDASMIPNHRFRDLVIDTAEKNNIPHQIEVITGGGTDAGKIHMYKEGVPTIVIGVPIRYMHSHVSLASKQDIENGVKLLVEVIKRLDSDAYESLINYQ</sequence>
<protein>
    <submittedName>
        <fullName evidence="9">Peptidase M28</fullName>
    </submittedName>
</protein>
<dbReference type="CDD" id="cd05656">
    <property type="entry name" value="M42_Frv"/>
    <property type="match status" value="1"/>
</dbReference>
<dbReference type="RefSeq" id="WP_089063622.1">
    <property type="nucleotide sequence ID" value="NZ_CP022315.1"/>
</dbReference>
<dbReference type="EMBL" id="CP022315">
    <property type="protein sequence ID" value="ASK64372.1"/>
    <property type="molecule type" value="Genomic_DNA"/>
</dbReference>
<evidence type="ECO:0000256" key="1">
    <source>
        <dbReference type="ARBA" id="ARBA00006272"/>
    </source>
</evidence>
<keyword evidence="2" id="KW-0031">Aminopeptidase</keyword>
<dbReference type="PANTHER" id="PTHR32481">
    <property type="entry name" value="AMINOPEPTIDASE"/>
    <property type="match status" value="1"/>
</dbReference>
<feature type="binding site" evidence="8">
    <location>
        <position position="175"/>
    </location>
    <ligand>
        <name>Zn(2+)</name>
        <dbReference type="ChEBI" id="CHEBI:29105"/>
        <label>1</label>
    </ligand>
</feature>
<reference evidence="9 10" key="1">
    <citation type="submission" date="2017-07" db="EMBL/GenBank/DDBJ databases">
        <title>Virgibacillus sp. LM2416.</title>
        <authorList>
            <person name="Tak E.J."/>
            <person name="Bae J.-W."/>
        </authorList>
    </citation>
    <scope>NUCLEOTIDE SEQUENCE [LARGE SCALE GENOMIC DNA]</scope>
    <source>
        <strain evidence="9 10">LM2416</strain>
    </source>
</reference>
<evidence type="ECO:0000256" key="5">
    <source>
        <dbReference type="ARBA" id="ARBA00022801"/>
    </source>
</evidence>
<organism evidence="9 10">
    <name type="scientific">Virgibacillus phasianinus</name>
    <dbReference type="NCBI Taxonomy" id="2017483"/>
    <lineage>
        <taxon>Bacteria</taxon>
        <taxon>Bacillati</taxon>
        <taxon>Bacillota</taxon>
        <taxon>Bacilli</taxon>
        <taxon>Bacillales</taxon>
        <taxon>Bacillaceae</taxon>
        <taxon>Virgibacillus</taxon>
    </lineage>
</organism>
<feature type="binding site" evidence="8">
    <location>
        <position position="61"/>
    </location>
    <ligand>
        <name>Zn(2+)</name>
        <dbReference type="ChEBI" id="CHEBI:29105"/>
        <label>1</label>
    </ligand>
</feature>
<dbReference type="AlphaFoldDB" id="A0A220U8T3"/>
<dbReference type="InterPro" id="IPR051464">
    <property type="entry name" value="Peptidase_M42_aminopept"/>
</dbReference>
<feature type="binding site" evidence="8">
    <location>
        <position position="319"/>
    </location>
    <ligand>
        <name>Zn(2+)</name>
        <dbReference type="ChEBI" id="CHEBI:29105"/>
        <label>2</label>
    </ligand>
</feature>
<gene>
    <name evidence="9" type="ORF">CFK37_10525</name>
</gene>
<dbReference type="SUPFAM" id="SSF53187">
    <property type="entry name" value="Zn-dependent exopeptidases"/>
    <property type="match status" value="1"/>
</dbReference>